<feature type="domain" description="DUF4806" evidence="2">
    <location>
        <begin position="45"/>
        <end position="132"/>
    </location>
</feature>
<organism evidence="3 4">
    <name type="scientific">Sitophilus oryzae</name>
    <name type="common">Rice weevil</name>
    <name type="synonym">Curculio oryzae</name>
    <dbReference type="NCBI Taxonomy" id="7048"/>
    <lineage>
        <taxon>Eukaryota</taxon>
        <taxon>Metazoa</taxon>
        <taxon>Ecdysozoa</taxon>
        <taxon>Arthropoda</taxon>
        <taxon>Hexapoda</taxon>
        <taxon>Insecta</taxon>
        <taxon>Pterygota</taxon>
        <taxon>Neoptera</taxon>
        <taxon>Endopterygota</taxon>
        <taxon>Coleoptera</taxon>
        <taxon>Polyphaga</taxon>
        <taxon>Cucujiformia</taxon>
        <taxon>Curculionidae</taxon>
        <taxon>Dryophthorinae</taxon>
        <taxon>Sitophilus</taxon>
    </lineage>
</organism>
<dbReference type="InParanoid" id="A0A6J2YRH3"/>
<protein>
    <submittedName>
        <fullName evidence="4">Uncharacterized protein LOC115889923</fullName>
    </submittedName>
</protein>
<keyword evidence="3" id="KW-1185">Reference proteome</keyword>
<accession>A0A6J2YRH3</accession>
<dbReference type="AlphaFoldDB" id="A0A6J2YRH3"/>
<dbReference type="Pfam" id="PF16064">
    <property type="entry name" value="DUF4806"/>
    <property type="match status" value="1"/>
</dbReference>
<dbReference type="GeneID" id="115889923"/>
<evidence type="ECO:0000313" key="4">
    <source>
        <dbReference type="RefSeq" id="XP_030765884.1"/>
    </source>
</evidence>
<dbReference type="OrthoDB" id="7334331at2759"/>
<reference evidence="4" key="1">
    <citation type="submission" date="2025-08" db="UniProtKB">
        <authorList>
            <consortium name="RefSeq"/>
        </authorList>
    </citation>
    <scope>IDENTIFICATION</scope>
    <source>
        <tissue evidence="4">Gonads</tissue>
    </source>
</reference>
<dbReference type="KEGG" id="soy:115889923"/>
<evidence type="ECO:0000256" key="1">
    <source>
        <dbReference type="SAM" id="MobiDB-lite"/>
    </source>
</evidence>
<dbReference type="Proteomes" id="UP000504635">
    <property type="component" value="Unplaced"/>
</dbReference>
<sequence length="190" mass="22419">MEILAPVFQKIDVIETKLDVSLKKLNKVQPIAVSNYISEDMSWCPFKFPLNKMEEVQELEKKLIYTDFSNKMFEHLVHKTCAIDTNDVKKVTKRVLTYMFTLELLSQFTWTGRGNKKPAFAILTRILHLILEVQKITDQTYNAERSRLFLQHNWFKCLNQTIRRSELKKSQPNTEEHASHDSQEIKQEKS</sequence>
<evidence type="ECO:0000313" key="3">
    <source>
        <dbReference type="Proteomes" id="UP000504635"/>
    </source>
</evidence>
<evidence type="ECO:0000259" key="2">
    <source>
        <dbReference type="Pfam" id="PF16064"/>
    </source>
</evidence>
<proteinExistence type="predicted"/>
<feature type="region of interest" description="Disordered" evidence="1">
    <location>
        <begin position="166"/>
        <end position="190"/>
    </location>
</feature>
<dbReference type="RefSeq" id="XP_030765884.1">
    <property type="nucleotide sequence ID" value="XM_030910024.1"/>
</dbReference>
<gene>
    <name evidence="4" type="primary">LOC115889923</name>
</gene>
<name>A0A6J2YRH3_SITOR</name>
<dbReference type="InterPro" id="IPR032071">
    <property type="entry name" value="DUF4806"/>
</dbReference>